<evidence type="ECO:0000313" key="2">
    <source>
        <dbReference type="Proteomes" id="UP000004277"/>
    </source>
</evidence>
<evidence type="ECO:0000313" key="1">
    <source>
        <dbReference type="EMBL" id="TMS58474.1"/>
    </source>
</evidence>
<dbReference type="EMBL" id="AKCV02000015">
    <property type="protein sequence ID" value="TMS58474.1"/>
    <property type="molecule type" value="Genomic_DNA"/>
</dbReference>
<dbReference type="Proteomes" id="UP000004277">
    <property type="component" value="Unassembled WGS sequence"/>
</dbReference>
<protein>
    <submittedName>
        <fullName evidence="1">Peptidase C39</fullName>
    </submittedName>
</protein>
<sequence>MKAWPALLVLYALAGGWPATYAASLDIPGMRGGPASVRVTSMKEARFKGTVRQQFDFSCGSAAIATLLTYQYGQPISEQTAFTAMYAAGDQEKIRREGFSLLDIKRFLETRGFAADGFELTLDKLAEARLPAIVLIKEKGYHHFVVIKGMRGERVLIGDPAFGTRAVSRTAFEAMWDNEVLFVVHNRQELARFNQPVDWSVAPRAPLEAAVHRDGLWNITIPRLGPGDF</sequence>
<comment type="caution">
    <text evidence="1">The sequence shown here is derived from an EMBL/GenBank/DDBJ whole genome shotgun (WGS) entry which is preliminary data.</text>
</comment>
<accession>A0ACD3SQI6</accession>
<organism evidence="1 2">
    <name type="scientific">Imbroritus primus</name>
    <dbReference type="NCBI Taxonomy" id="3058603"/>
    <lineage>
        <taxon>Bacteria</taxon>
        <taxon>Pseudomonadati</taxon>
        <taxon>Pseudomonadota</taxon>
        <taxon>Betaproteobacteria</taxon>
        <taxon>Burkholderiales</taxon>
        <taxon>Burkholderiaceae</taxon>
        <taxon>Imbroritus</taxon>
    </lineage>
</organism>
<reference evidence="1" key="1">
    <citation type="submission" date="2019-05" db="EMBL/GenBank/DDBJ databases">
        <title>Revised genome assembly of Burkholderiaceae (previously Ralstonia) sp. PBA.</title>
        <authorList>
            <person name="Gan H.M."/>
        </authorList>
    </citation>
    <scope>NUCLEOTIDE SEQUENCE</scope>
    <source>
        <strain evidence="1">PBA</strain>
    </source>
</reference>
<name>A0ACD3SQI6_9BURK</name>
<gene>
    <name evidence="1" type="ORF">MW7_007010</name>
</gene>
<keyword evidence="2" id="KW-1185">Reference proteome</keyword>
<proteinExistence type="predicted"/>